<evidence type="ECO:0000256" key="2">
    <source>
        <dbReference type="ARBA" id="ARBA00004752"/>
    </source>
</evidence>
<feature type="domain" description="Mur ligase central" evidence="10">
    <location>
        <begin position="110"/>
        <end position="286"/>
    </location>
</feature>
<sequence length="448" mass="48725">MTQSLYLVVGLGKTGQSIANYLQRRNLPFIFYDTRKEVNNLTEFKQEFPGVDIFLGDLPISIYPQLKEIIASPGVALNIPVFIEARNQSIPIIGDIECFAREVNKPVIAITGTNGKSTVTTLVGEIAKAAGLKVAVAGNIGLPVLDLLDDKQQYDLWVLELSSFQLDLTFSLAPLAATILNISPDHLDRHFSLEAYCQAKQRIYLNAQFLIYNRDDKQTYPFPKVENINANLVTFGLDTATIGNWGITYKDNNYFLANGNLPFLAVDLLCLKGRHNWQNALAACALSFAAGISIEVMSSVLKTFSGLSHRCQKVRTINGVDWVNDSKGTNIGATISAILGMGSAMQGKIVLIAGGLGKGADFSELKIPVMQFVRAVVLIGKDAAKIEQAIEGVVPSLHAKSLEQAVSIASEQAQAGDIVLLSPACASQDMFRDFNHRGEVFTSLVEEL</sequence>
<protein>
    <recommendedName>
        <fullName evidence="7 8">UDP-N-acetylmuramoylalanine--D-glutamate ligase</fullName>
        <ecNumber evidence="7 8">6.3.2.9</ecNumber>
    </recommendedName>
    <alternativeName>
        <fullName evidence="7">D-glutamic acid-adding enzyme</fullName>
    </alternativeName>
    <alternativeName>
        <fullName evidence="7">UDP-N-acetylmuramoyl-L-alanyl-D-glutamate synthetase</fullName>
    </alternativeName>
</protein>
<comment type="function">
    <text evidence="7 8">Cell wall formation. Catalyzes the addition of glutamate to the nucleotide precursor UDP-N-acetylmuramoyl-L-alanine (UMA).</text>
</comment>
<dbReference type="Gene3D" id="3.40.1190.10">
    <property type="entry name" value="Mur-like, catalytic domain"/>
    <property type="match status" value="1"/>
</dbReference>
<dbReference type="GO" id="GO:0009252">
    <property type="term" value="P:peptidoglycan biosynthetic process"/>
    <property type="evidence" value="ECO:0007669"/>
    <property type="project" value="UniProtKB-UniRule"/>
</dbReference>
<dbReference type="InterPro" id="IPR036565">
    <property type="entry name" value="Mur-like_cat_sf"/>
</dbReference>
<keyword evidence="3 7" id="KW-0963">Cytoplasm</keyword>
<dbReference type="Pfam" id="PF02875">
    <property type="entry name" value="Mur_ligase_C"/>
    <property type="match status" value="1"/>
</dbReference>
<organism evidence="11 12">
    <name type="scientific">Legionella busanensis</name>
    <dbReference type="NCBI Taxonomy" id="190655"/>
    <lineage>
        <taxon>Bacteria</taxon>
        <taxon>Pseudomonadati</taxon>
        <taxon>Pseudomonadota</taxon>
        <taxon>Gammaproteobacteria</taxon>
        <taxon>Legionellales</taxon>
        <taxon>Legionellaceae</taxon>
        <taxon>Legionella</taxon>
    </lineage>
</organism>
<dbReference type="UniPathway" id="UPA00219"/>
<dbReference type="SUPFAM" id="SSF51984">
    <property type="entry name" value="MurCD N-terminal domain"/>
    <property type="match status" value="1"/>
</dbReference>
<keyword evidence="7 8" id="KW-0573">Peptidoglycan synthesis</keyword>
<comment type="catalytic activity">
    <reaction evidence="7 8">
        <text>UDP-N-acetyl-alpha-D-muramoyl-L-alanine + D-glutamate + ATP = UDP-N-acetyl-alpha-D-muramoyl-L-alanyl-D-glutamate + ADP + phosphate + H(+)</text>
        <dbReference type="Rhea" id="RHEA:16429"/>
        <dbReference type="ChEBI" id="CHEBI:15378"/>
        <dbReference type="ChEBI" id="CHEBI:29986"/>
        <dbReference type="ChEBI" id="CHEBI:30616"/>
        <dbReference type="ChEBI" id="CHEBI:43474"/>
        <dbReference type="ChEBI" id="CHEBI:83898"/>
        <dbReference type="ChEBI" id="CHEBI:83900"/>
        <dbReference type="ChEBI" id="CHEBI:456216"/>
        <dbReference type="EC" id="6.3.2.9"/>
    </reaction>
</comment>
<evidence type="ECO:0000256" key="7">
    <source>
        <dbReference type="HAMAP-Rule" id="MF_00639"/>
    </source>
</evidence>
<evidence type="ECO:0000256" key="1">
    <source>
        <dbReference type="ARBA" id="ARBA00004496"/>
    </source>
</evidence>
<comment type="subcellular location">
    <subcellularLocation>
        <location evidence="1 7 8">Cytoplasm</location>
    </subcellularLocation>
</comment>
<dbReference type="GO" id="GO:0071555">
    <property type="term" value="P:cell wall organization"/>
    <property type="evidence" value="ECO:0007669"/>
    <property type="project" value="UniProtKB-KW"/>
</dbReference>
<keyword evidence="6 7" id="KW-0067">ATP-binding</keyword>
<accession>A0A378JWU1</accession>
<dbReference type="EMBL" id="UGOD01000001">
    <property type="protein sequence ID" value="STX52682.1"/>
    <property type="molecule type" value="Genomic_DNA"/>
</dbReference>
<evidence type="ECO:0000256" key="5">
    <source>
        <dbReference type="ARBA" id="ARBA00022741"/>
    </source>
</evidence>
<dbReference type="GO" id="GO:0008764">
    <property type="term" value="F:UDP-N-acetylmuramoylalanine-D-glutamate ligase activity"/>
    <property type="evidence" value="ECO:0007669"/>
    <property type="project" value="UniProtKB-UniRule"/>
</dbReference>
<dbReference type="PANTHER" id="PTHR43692:SF1">
    <property type="entry name" value="UDP-N-ACETYLMURAMOYLALANINE--D-GLUTAMATE LIGASE"/>
    <property type="match status" value="1"/>
</dbReference>
<feature type="binding site" evidence="7">
    <location>
        <begin position="112"/>
        <end position="118"/>
    </location>
    <ligand>
        <name>ATP</name>
        <dbReference type="ChEBI" id="CHEBI:30616"/>
    </ligand>
</feature>
<evidence type="ECO:0000259" key="10">
    <source>
        <dbReference type="Pfam" id="PF08245"/>
    </source>
</evidence>
<keyword evidence="12" id="KW-1185">Reference proteome</keyword>
<feature type="domain" description="Mur ligase C-terminal" evidence="9">
    <location>
        <begin position="309"/>
        <end position="425"/>
    </location>
</feature>
<dbReference type="SUPFAM" id="SSF53623">
    <property type="entry name" value="MurD-like peptide ligases, catalytic domain"/>
    <property type="match status" value="1"/>
</dbReference>
<dbReference type="InterPro" id="IPR004101">
    <property type="entry name" value="Mur_ligase_C"/>
</dbReference>
<keyword evidence="7 8" id="KW-0132">Cell division</keyword>
<proteinExistence type="inferred from homology"/>
<dbReference type="Gene3D" id="3.40.50.720">
    <property type="entry name" value="NAD(P)-binding Rossmann-like Domain"/>
    <property type="match status" value="1"/>
</dbReference>
<gene>
    <name evidence="7 11" type="primary">murD</name>
    <name evidence="11" type="ORF">NCTC13316_02804</name>
</gene>
<name>A0A378JWU1_9GAMM</name>
<dbReference type="OrthoDB" id="9809796at2"/>
<keyword evidence="7 8" id="KW-0131">Cell cycle</keyword>
<evidence type="ECO:0000313" key="12">
    <source>
        <dbReference type="Proteomes" id="UP000254794"/>
    </source>
</evidence>
<dbReference type="SUPFAM" id="SSF53244">
    <property type="entry name" value="MurD-like peptide ligases, peptide-binding domain"/>
    <property type="match status" value="1"/>
</dbReference>
<comment type="similarity">
    <text evidence="7">Belongs to the MurCDEF family.</text>
</comment>
<dbReference type="InterPro" id="IPR005762">
    <property type="entry name" value="MurD"/>
</dbReference>
<keyword evidence="5 7" id="KW-0547">Nucleotide-binding</keyword>
<dbReference type="EC" id="6.3.2.9" evidence="7 8"/>
<dbReference type="Pfam" id="PF08245">
    <property type="entry name" value="Mur_ligase_M"/>
    <property type="match status" value="1"/>
</dbReference>
<evidence type="ECO:0000256" key="3">
    <source>
        <dbReference type="ARBA" id="ARBA00022490"/>
    </source>
</evidence>
<dbReference type="GO" id="GO:0051301">
    <property type="term" value="P:cell division"/>
    <property type="evidence" value="ECO:0007669"/>
    <property type="project" value="UniProtKB-KW"/>
</dbReference>
<dbReference type="NCBIfam" id="TIGR01087">
    <property type="entry name" value="murD"/>
    <property type="match status" value="1"/>
</dbReference>
<dbReference type="InterPro" id="IPR036615">
    <property type="entry name" value="Mur_ligase_C_dom_sf"/>
</dbReference>
<keyword evidence="7 8" id="KW-0133">Cell shape</keyword>
<dbReference type="HAMAP" id="MF_00639">
    <property type="entry name" value="MurD"/>
    <property type="match status" value="1"/>
</dbReference>
<comment type="pathway">
    <text evidence="2 7 8">Cell wall biogenesis; peptidoglycan biosynthesis.</text>
</comment>
<dbReference type="Proteomes" id="UP000254794">
    <property type="component" value="Unassembled WGS sequence"/>
</dbReference>
<reference evidence="11 12" key="1">
    <citation type="submission" date="2018-06" db="EMBL/GenBank/DDBJ databases">
        <authorList>
            <consortium name="Pathogen Informatics"/>
            <person name="Doyle S."/>
        </authorList>
    </citation>
    <scope>NUCLEOTIDE SEQUENCE [LARGE SCALE GENOMIC DNA]</scope>
    <source>
        <strain evidence="11 12">NCTC13316</strain>
    </source>
</reference>
<evidence type="ECO:0000256" key="4">
    <source>
        <dbReference type="ARBA" id="ARBA00022598"/>
    </source>
</evidence>
<dbReference type="AlphaFoldDB" id="A0A378JWU1"/>
<evidence type="ECO:0000256" key="6">
    <source>
        <dbReference type="ARBA" id="ARBA00022840"/>
    </source>
</evidence>
<keyword evidence="7 8" id="KW-0961">Cell wall biogenesis/degradation</keyword>
<dbReference type="PANTHER" id="PTHR43692">
    <property type="entry name" value="UDP-N-ACETYLMURAMOYLALANINE--D-GLUTAMATE LIGASE"/>
    <property type="match status" value="1"/>
</dbReference>
<dbReference type="GO" id="GO:0008360">
    <property type="term" value="P:regulation of cell shape"/>
    <property type="evidence" value="ECO:0007669"/>
    <property type="project" value="UniProtKB-KW"/>
</dbReference>
<dbReference type="RefSeq" id="WP_115332213.1">
    <property type="nucleotide sequence ID" value="NZ_CAAAHP010000003.1"/>
</dbReference>
<evidence type="ECO:0000313" key="11">
    <source>
        <dbReference type="EMBL" id="STX52682.1"/>
    </source>
</evidence>
<dbReference type="InterPro" id="IPR013221">
    <property type="entry name" value="Mur_ligase_cen"/>
</dbReference>
<keyword evidence="4 7" id="KW-0436">Ligase</keyword>
<dbReference type="GO" id="GO:0005737">
    <property type="term" value="C:cytoplasm"/>
    <property type="evidence" value="ECO:0007669"/>
    <property type="project" value="UniProtKB-SubCell"/>
</dbReference>
<dbReference type="GO" id="GO:0005524">
    <property type="term" value="F:ATP binding"/>
    <property type="evidence" value="ECO:0007669"/>
    <property type="project" value="UniProtKB-UniRule"/>
</dbReference>
<evidence type="ECO:0000256" key="8">
    <source>
        <dbReference type="RuleBase" id="RU003664"/>
    </source>
</evidence>
<dbReference type="Gene3D" id="3.90.190.20">
    <property type="entry name" value="Mur ligase, C-terminal domain"/>
    <property type="match status" value="1"/>
</dbReference>
<dbReference type="Pfam" id="PF21799">
    <property type="entry name" value="MurD-like_N"/>
    <property type="match status" value="1"/>
</dbReference>
<evidence type="ECO:0000259" key="9">
    <source>
        <dbReference type="Pfam" id="PF02875"/>
    </source>
</evidence>